<dbReference type="SMART" id="SM00530">
    <property type="entry name" value="HTH_XRE"/>
    <property type="match status" value="1"/>
</dbReference>
<feature type="domain" description="HTH cro/C1-type" evidence="1">
    <location>
        <begin position="13"/>
        <end position="66"/>
    </location>
</feature>
<evidence type="ECO:0000259" key="1">
    <source>
        <dbReference type="PROSITE" id="PS50943"/>
    </source>
</evidence>
<gene>
    <name evidence="2" type="ORF">CWD94_18960</name>
</gene>
<evidence type="ECO:0000313" key="2">
    <source>
        <dbReference type="EMBL" id="PJO42165.1"/>
    </source>
</evidence>
<dbReference type="PANTHER" id="PTHR37038:SF12">
    <property type="entry name" value="TRANSCRIPTIONAL REGULATOR"/>
    <property type="match status" value="1"/>
</dbReference>
<dbReference type="PROSITE" id="PS50943">
    <property type="entry name" value="HTH_CROC1"/>
    <property type="match status" value="1"/>
</dbReference>
<evidence type="ECO:0000313" key="3">
    <source>
        <dbReference type="Proteomes" id="UP000232101"/>
    </source>
</evidence>
<accession>A0A2M9Q260</accession>
<comment type="caution">
    <text evidence="2">The sequence shown here is derived from an EMBL/GenBank/DDBJ whole genome shotgun (WGS) entry which is preliminary data.</text>
</comment>
<dbReference type="InterPro" id="IPR011990">
    <property type="entry name" value="TPR-like_helical_dom_sf"/>
</dbReference>
<name>A0A2M9Q260_9BACI</name>
<dbReference type="InterPro" id="IPR010982">
    <property type="entry name" value="Lambda_DNA-bd_dom_sf"/>
</dbReference>
<dbReference type="NCBIfam" id="TIGR01716">
    <property type="entry name" value="RGG_Cterm"/>
    <property type="match status" value="1"/>
</dbReference>
<proteinExistence type="predicted"/>
<dbReference type="Pfam" id="PF01381">
    <property type="entry name" value="HTH_3"/>
    <property type="match status" value="1"/>
</dbReference>
<dbReference type="SUPFAM" id="SSF47413">
    <property type="entry name" value="lambda repressor-like DNA-binding domains"/>
    <property type="match status" value="1"/>
</dbReference>
<dbReference type="Proteomes" id="UP000232101">
    <property type="component" value="Unassembled WGS sequence"/>
</dbReference>
<dbReference type="Pfam" id="PF21259">
    <property type="entry name" value="Rgg_C"/>
    <property type="match status" value="1"/>
</dbReference>
<dbReference type="GO" id="GO:0003677">
    <property type="term" value="F:DNA binding"/>
    <property type="evidence" value="ECO:0007669"/>
    <property type="project" value="InterPro"/>
</dbReference>
<reference evidence="2 3" key="1">
    <citation type="submission" date="2017-11" db="EMBL/GenBank/DDBJ databases">
        <title>Bacterial isolate from king chilli rhizosphere.</title>
        <authorList>
            <person name="Takhelmayum P."/>
            <person name="Sarangthem I."/>
        </authorList>
    </citation>
    <scope>NUCLEOTIDE SEQUENCE [LARGE SCALE GENOMIC DNA]</scope>
    <source>
        <strain evidence="3">t26</strain>
    </source>
</reference>
<dbReference type="PANTHER" id="PTHR37038">
    <property type="entry name" value="TRANSCRIPTIONAL REGULATOR-RELATED"/>
    <property type="match status" value="1"/>
</dbReference>
<dbReference type="InterPro" id="IPR010057">
    <property type="entry name" value="Transcription_activator_Rgg_C"/>
</dbReference>
<dbReference type="AlphaFoldDB" id="A0A2M9Q260"/>
<dbReference type="Gene3D" id="1.25.40.10">
    <property type="entry name" value="Tetratricopeptide repeat domain"/>
    <property type="match status" value="1"/>
</dbReference>
<organism evidence="2 3">
    <name type="scientific">Lysinibacillus xylanilyticus</name>
    <dbReference type="NCBI Taxonomy" id="582475"/>
    <lineage>
        <taxon>Bacteria</taxon>
        <taxon>Bacillati</taxon>
        <taxon>Bacillota</taxon>
        <taxon>Bacilli</taxon>
        <taxon>Bacillales</taxon>
        <taxon>Bacillaceae</taxon>
        <taxon>Lysinibacillus</taxon>
    </lineage>
</organism>
<dbReference type="CDD" id="cd00093">
    <property type="entry name" value="HTH_XRE"/>
    <property type="match status" value="1"/>
</dbReference>
<dbReference type="InterPro" id="IPR001387">
    <property type="entry name" value="Cro/C1-type_HTH"/>
</dbReference>
<dbReference type="InterPro" id="IPR053163">
    <property type="entry name" value="HTH-type_regulator_Rgg"/>
</dbReference>
<sequence>MGGGIMRNLGHIFRDIRMDKGYSLKDIADGILSVSFLSKFERGDSDISLSKFYLLLERLNITFDEFSFISNDYNPTQVETLMKNVRNAYENNNINLLYKLEQEEIYKWKKYNFSSHRYNSIMISALAYDLNKQLELYQEDITLLNEYLFKVENWGFYEIMLFGNSMSILPIESIITFSKEILNKTQLYSRVKKNKEKLIRVLLNTIVYCIESNRPSSALHFIISAEKILERHSDLYFEKVKLLYLSGIYKIISGNSDVGIVMSNRAIKIMDALGDINAVNNHEIYLRKKIVFSNTANPN</sequence>
<dbReference type="EMBL" id="PHQY01000657">
    <property type="protein sequence ID" value="PJO42165.1"/>
    <property type="molecule type" value="Genomic_DNA"/>
</dbReference>
<protein>
    <recommendedName>
        <fullName evidence="1">HTH cro/C1-type domain-containing protein</fullName>
    </recommendedName>
</protein>